<dbReference type="PANTHER" id="PTHR35802">
    <property type="entry name" value="PROTEASE SYNTHASE AND SPORULATION PROTEIN PAI 2"/>
    <property type="match status" value="1"/>
</dbReference>
<dbReference type="PIRSF" id="PIRSF010372">
    <property type="entry name" value="PaiB"/>
    <property type="match status" value="1"/>
</dbReference>
<dbReference type="SUPFAM" id="SSF50475">
    <property type="entry name" value="FMN-binding split barrel"/>
    <property type="match status" value="1"/>
</dbReference>
<reference evidence="1 2" key="1">
    <citation type="submission" date="2023-04" db="EMBL/GenBank/DDBJ databases">
        <title>Luteimonas endophyticus RD2P54.</title>
        <authorList>
            <person name="Sun J.-Q."/>
        </authorList>
    </citation>
    <scope>NUCLEOTIDE SEQUENCE [LARGE SCALE GENOMIC DNA]</scope>
    <source>
        <strain evidence="1 2">RD2P54</strain>
    </source>
</reference>
<dbReference type="Proteomes" id="UP001156940">
    <property type="component" value="Unassembled WGS sequence"/>
</dbReference>
<keyword evidence="2" id="KW-1185">Reference proteome</keyword>
<accession>A0ABT6J7T9</accession>
<evidence type="ECO:0000313" key="2">
    <source>
        <dbReference type="Proteomes" id="UP001156940"/>
    </source>
</evidence>
<dbReference type="RefSeq" id="WP_280573625.1">
    <property type="nucleotide sequence ID" value="NZ_JARXRM010000025.1"/>
</dbReference>
<dbReference type="PANTHER" id="PTHR35802:SF1">
    <property type="entry name" value="PROTEASE SYNTHASE AND SPORULATION PROTEIN PAI 2"/>
    <property type="match status" value="1"/>
</dbReference>
<sequence>MGHARDPRYGARSQADLIELLAAQPLAWLVSPGGADAAFTPLPLRAERGRDGALVALRGHLARRNPHLARLRRDPQAHALLLGPQAYVSPRWLDDRTQAPTWNYAAAAFALRVSLSEAPDDIAAELQALVAQMEAGHADAWHLEEMGARYARLASGVTALRGEIVEVRATFKLGQDEAEHDFGQILQGLAANGEDALVRWMRAFDSRGGAGDAPA</sequence>
<evidence type="ECO:0000313" key="1">
    <source>
        <dbReference type="EMBL" id="MDH5822665.1"/>
    </source>
</evidence>
<gene>
    <name evidence="1" type="ORF">QFW77_06615</name>
</gene>
<dbReference type="InterPro" id="IPR012349">
    <property type="entry name" value="Split_barrel_FMN-bd"/>
</dbReference>
<dbReference type="InterPro" id="IPR007396">
    <property type="entry name" value="TR_PAI2-type"/>
</dbReference>
<comment type="caution">
    <text evidence="1">The sequence shown here is derived from an EMBL/GenBank/DDBJ whole genome shotgun (WGS) entry which is preliminary data.</text>
</comment>
<dbReference type="EMBL" id="JARXRM010000025">
    <property type="protein sequence ID" value="MDH5822665.1"/>
    <property type="molecule type" value="Genomic_DNA"/>
</dbReference>
<dbReference type="Pfam" id="PF04299">
    <property type="entry name" value="FMN_bind_2"/>
    <property type="match status" value="1"/>
</dbReference>
<name>A0ABT6J7T9_9GAMM</name>
<proteinExistence type="predicted"/>
<protein>
    <submittedName>
        <fullName evidence="1">FMN-binding negative transcriptional regulator</fullName>
    </submittedName>
</protein>
<organism evidence="1 2">
    <name type="scientific">Luteimonas endophytica</name>
    <dbReference type="NCBI Taxonomy" id="3042023"/>
    <lineage>
        <taxon>Bacteria</taxon>
        <taxon>Pseudomonadati</taxon>
        <taxon>Pseudomonadota</taxon>
        <taxon>Gammaproteobacteria</taxon>
        <taxon>Lysobacterales</taxon>
        <taxon>Lysobacteraceae</taxon>
        <taxon>Luteimonas</taxon>
    </lineage>
</organism>
<dbReference type="Gene3D" id="2.30.110.10">
    <property type="entry name" value="Electron Transport, Fmn-binding Protein, Chain A"/>
    <property type="match status" value="1"/>
</dbReference>